<keyword evidence="5" id="KW-1185">Reference proteome</keyword>
<reference evidence="5" key="1">
    <citation type="journal article" date="2019" name="Int. J. Syst. Evol. Microbiol.">
        <title>The Global Catalogue of Microorganisms (GCM) 10K type strain sequencing project: providing services to taxonomists for standard genome sequencing and annotation.</title>
        <authorList>
            <consortium name="The Broad Institute Genomics Platform"/>
            <consortium name="The Broad Institute Genome Sequencing Center for Infectious Disease"/>
            <person name="Wu L."/>
            <person name="Ma J."/>
        </authorList>
    </citation>
    <scope>NUCLEOTIDE SEQUENCE [LARGE SCALE GENOMIC DNA]</scope>
    <source>
        <strain evidence="5">JCM 14331</strain>
    </source>
</reference>
<feature type="chain" id="PRO_5047162504" evidence="3">
    <location>
        <begin position="22"/>
        <end position="357"/>
    </location>
</feature>
<organism evidence="4 5">
    <name type="scientific">Rheinheimera aquimaris</name>
    <dbReference type="NCBI Taxonomy" id="412437"/>
    <lineage>
        <taxon>Bacteria</taxon>
        <taxon>Pseudomonadati</taxon>
        <taxon>Pseudomonadota</taxon>
        <taxon>Gammaproteobacteria</taxon>
        <taxon>Chromatiales</taxon>
        <taxon>Chromatiaceae</taxon>
        <taxon>Rheinheimera</taxon>
    </lineage>
</organism>
<proteinExistence type="predicted"/>
<keyword evidence="2" id="KW-0964">Secreted</keyword>
<keyword evidence="3" id="KW-0732">Signal</keyword>
<dbReference type="InterPro" id="IPR017996">
    <property type="entry name" value="MRJP/yellow-related"/>
</dbReference>
<comment type="caution">
    <text evidence="4">The sequence shown here is derived from an EMBL/GenBank/DDBJ whole genome shotgun (WGS) entry which is preliminary data.</text>
</comment>
<dbReference type="PANTHER" id="PTHR10009">
    <property type="entry name" value="PROTEIN YELLOW-RELATED"/>
    <property type="match status" value="1"/>
</dbReference>
<dbReference type="InterPro" id="IPR011042">
    <property type="entry name" value="6-blade_b-propeller_TolB-like"/>
</dbReference>
<dbReference type="RefSeq" id="WP_226766160.1">
    <property type="nucleotide sequence ID" value="NZ_BAAAEO010000002.1"/>
</dbReference>
<dbReference type="PANTHER" id="PTHR10009:SF18">
    <property type="entry name" value="PROTEIN YELLOW-LIKE PROTEIN"/>
    <property type="match status" value="1"/>
</dbReference>
<dbReference type="EMBL" id="BAAAEO010000002">
    <property type="protein sequence ID" value="GAA0545689.1"/>
    <property type="molecule type" value="Genomic_DNA"/>
</dbReference>
<protein>
    <submittedName>
        <fullName evidence="4">L-dopachrome tautomerase-related protein</fullName>
    </submittedName>
</protein>
<sequence>MKALILSAAVLLLTPTSWVIAAQTKGSLETVAELPIRPGNVSVTRDGRVFATVHPLDTPSGLQLIEINRSTGQFTAWPSEQLQKTGSANDAQFDTLLGITQDGDKHLWVVDMGLELGQTRIWGFSVADGSLYRKITLSQELAPRGSFIQDLVTDSAAGWIYLADIANPGLLAVRITDGFTVRFSHHPSLQAEPDAVMQVDGKPTLFNGEIASVAVNPLALSADGKTLFYGAMNGRNWYQLSTTALQSGDTEQIAATVSLVGEKPVSDGATTSKQGIHYFTNLNNNAIDVLDTSGKLTTLVQSPLLDWPDSVQFGETGWLYISVNQLHKAKAFNGKAETAVPPYRIMRVWTGDEAVRR</sequence>
<comment type="subcellular location">
    <subcellularLocation>
        <location evidence="1">Secreted</location>
    </subcellularLocation>
</comment>
<dbReference type="Gene3D" id="2.120.10.30">
    <property type="entry name" value="TolB, C-terminal domain"/>
    <property type="match status" value="1"/>
</dbReference>
<accession>A0ABP3NM57</accession>
<dbReference type="SUPFAM" id="SSF63829">
    <property type="entry name" value="Calcium-dependent phosphotriesterase"/>
    <property type="match status" value="1"/>
</dbReference>
<feature type="signal peptide" evidence="3">
    <location>
        <begin position="1"/>
        <end position="21"/>
    </location>
</feature>
<evidence type="ECO:0000256" key="1">
    <source>
        <dbReference type="ARBA" id="ARBA00004613"/>
    </source>
</evidence>
<evidence type="ECO:0000313" key="4">
    <source>
        <dbReference type="EMBL" id="GAA0545689.1"/>
    </source>
</evidence>
<dbReference type="Pfam" id="PF03022">
    <property type="entry name" value="MRJP"/>
    <property type="match status" value="1"/>
</dbReference>
<evidence type="ECO:0000313" key="5">
    <source>
        <dbReference type="Proteomes" id="UP001501169"/>
    </source>
</evidence>
<evidence type="ECO:0000256" key="2">
    <source>
        <dbReference type="ARBA" id="ARBA00022525"/>
    </source>
</evidence>
<gene>
    <name evidence="4" type="ORF">GCM10009098_11550</name>
</gene>
<name>A0ABP3NM57_9GAMM</name>
<evidence type="ECO:0000256" key="3">
    <source>
        <dbReference type="SAM" id="SignalP"/>
    </source>
</evidence>
<dbReference type="Proteomes" id="UP001501169">
    <property type="component" value="Unassembled WGS sequence"/>
</dbReference>